<evidence type="ECO:0000313" key="2">
    <source>
        <dbReference type="Proteomes" id="UP000478546"/>
    </source>
</evidence>
<comment type="caution">
    <text evidence="1">The sequence shown here is derived from an EMBL/GenBank/DDBJ whole genome shotgun (WGS) entry which is preliminary data.</text>
</comment>
<evidence type="ECO:0000313" key="1">
    <source>
        <dbReference type="EMBL" id="NDK56553.1"/>
    </source>
</evidence>
<dbReference type="EMBL" id="JAAEAA010000014">
    <property type="protein sequence ID" value="NDK56553.1"/>
    <property type="molecule type" value="Genomic_DNA"/>
</dbReference>
<accession>A0A6B2H2J6</accession>
<gene>
    <name evidence="1" type="ORF">GWO68_11540</name>
</gene>
<reference evidence="1 2" key="1">
    <citation type="submission" date="2020-01" db="EMBL/GenBank/DDBJ databases">
        <authorList>
            <person name="Kim M.K."/>
        </authorList>
    </citation>
    <scope>NUCLEOTIDE SEQUENCE [LARGE SCALE GENOMIC DNA]</scope>
    <source>
        <strain evidence="1 2">BT213</strain>
    </source>
</reference>
<keyword evidence="2" id="KW-1185">Reference proteome</keyword>
<dbReference type="RefSeq" id="WP_235942037.1">
    <property type="nucleotide sequence ID" value="NZ_JAAEAA010000014.1"/>
</dbReference>
<organism evidence="1 2">
    <name type="scientific">Pontibacter fetidus</name>
    <dbReference type="NCBI Taxonomy" id="2700082"/>
    <lineage>
        <taxon>Bacteria</taxon>
        <taxon>Pseudomonadati</taxon>
        <taxon>Bacteroidota</taxon>
        <taxon>Cytophagia</taxon>
        <taxon>Cytophagales</taxon>
        <taxon>Hymenobacteraceae</taxon>
        <taxon>Pontibacter</taxon>
    </lineage>
</organism>
<proteinExistence type="predicted"/>
<dbReference type="AlphaFoldDB" id="A0A6B2H2J6"/>
<name>A0A6B2H2J6_9BACT</name>
<dbReference type="Proteomes" id="UP000478546">
    <property type="component" value="Unassembled WGS sequence"/>
</dbReference>
<protein>
    <submittedName>
        <fullName evidence="1">Uncharacterized protein</fullName>
    </submittedName>
</protein>
<sequence length="77" mass="8862">MSPYNQLKAKEMNTDVNVSRDQLSTSSTVKNTMLNGWVKMGNVIALTNRISSQIVSDPFKNYNKQQAIRGQRSWVRW</sequence>